<dbReference type="SUPFAM" id="SSF52540">
    <property type="entry name" value="P-loop containing nucleoside triphosphate hydrolases"/>
    <property type="match status" value="2"/>
</dbReference>
<dbReference type="PANTHER" id="PTHR11274">
    <property type="entry name" value="RAD25/XP-B DNA REPAIR HELICASE"/>
    <property type="match status" value="1"/>
</dbReference>
<evidence type="ECO:0000256" key="4">
    <source>
        <dbReference type="ARBA" id="ARBA00022840"/>
    </source>
</evidence>
<evidence type="ECO:0000256" key="2">
    <source>
        <dbReference type="ARBA" id="ARBA00022801"/>
    </source>
</evidence>
<evidence type="ECO:0000259" key="5">
    <source>
        <dbReference type="PROSITE" id="PS51192"/>
    </source>
</evidence>
<sequence>MLTIHGYQRPKDSSELALKKALTVRPFSIVKPQFQPKYPVYHEDKKYLYLPKHFGIERYGQVPSQRDVPETPEVHWQFAGSIRPAQIPVVNSFLFPEPHDGIISLHTGGGKTVCALYIASRLRVPTLVIIHNSFLRDQWIDRVKAFLPNARIGRVQADVCDVADKDIVIVMLQTLSMKELNVDVFKPIGFVIVDECHHIASEVFVQALPKVTSKYMLGLSATPDRKDKLMYAIHWFLGPLLYKSETGDSVDTKVNVEVYEYQNDDPVFNEIVTSSQGMVSVPIMVNKLTACEDRTAWLCRIIEDVMDTDRQMLVLSDRVQHCEDLLAGLTPELQEKACILSTAVKSDVRTEYCKTKAILIATYSMCREGFDVPTLNTLLMATPRPDIDQIVGRILRVEKKGRVVHPLIVDIVDPQFRRQFGQRNSLYKKREYRVTKMALPSSSTQTAAEGED</sequence>
<dbReference type="Pfam" id="PF04851">
    <property type="entry name" value="ResIII"/>
    <property type="match status" value="1"/>
</dbReference>
<dbReference type="GO" id="GO:0016787">
    <property type="term" value="F:hydrolase activity"/>
    <property type="evidence" value="ECO:0007669"/>
    <property type="project" value="UniProtKB-KW"/>
</dbReference>
<organism evidence="6">
    <name type="scientific">viral metagenome</name>
    <dbReference type="NCBI Taxonomy" id="1070528"/>
    <lineage>
        <taxon>unclassified sequences</taxon>
        <taxon>metagenomes</taxon>
        <taxon>organismal metagenomes</taxon>
    </lineage>
</organism>
<dbReference type="PANTHER" id="PTHR11274:SF0">
    <property type="entry name" value="GENERAL TRANSCRIPTION AND DNA REPAIR FACTOR IIH HELICASE SUBUNIT XPB"/>
    <property type="match status" value="1"/>
</dbReference>
<dbReference type="GO" id="GO:0004386">
    <property type="term" value="F:helicase activity"/>
    <property type="evidence" value="ECO:0007669"/>
    <property type="project" value="UniProtKB-KW"/>
</dbReference>
<dbReference type="InterPro" id="IPR027417">
    <property type="entry name" value="P-loop_NTPase"/>
</dbReference>
<dbReference type="EMBL" id="MN738890">
    <property type="protein sequence ID" value="QHT30082.1"/>
    <property type="molecule type" value="Genomic_DNA"/>
</dbReference>
<dbReference type="Gene3D" id="3.40.50.300">
    <property type="entry name" value="P-loop containing nucleotide triphosphate hydrolases"/>
    <property type="match status" value="2"/>
</dbReference>
<proteinExistence type="predicted"/>
<keyword evidence="1" id="KW-0547">Nucleotide-binding</keyword>
<dbReference type="PROSITE" id="PS51192">
    <property type="entry name" value="HELICASE_ATP_BIND_1"/>
    <property type="match status" value="1"/>
</dbReference>
<keyword evidence="4" id="KW-0067">ATP-binding</keyword>
<name>A0A6C0EN10_9ZZZZ</name>
<evidence type="ECO:0000256" key="3">
    <source>
        <dbReference type="ARBA" id="ARBA00022806"/>
    </source>
</evidence>
<keyword evidence="2" id="KW-0378">Hydrolase</keyword>
<accession>A0A6C0EN10</accession>
<feature type="domain" description="Helicase ATP-binding" evidence="5">
    <location>
        <begin position="92"/>
        <end position="241"/>
    </location>
</feature>
<dbReference type="SMART" id="SM00487">
    <property type="entry name" value="DEXDc"/>
    <property type="match status" value="1"/>
</dbReference>
<dbReference type="GO" id="GO:0003677">
    <property type="term" value="F:DNA binding"/>
    <property type="evidence" value="ECO:0007669"/>
    <property type="project" value="InterPro"/>
</dbReference>
<dbReference type="InterPro" id="IPR050615">
    <property type="entry name" value="ATP-dep_DNA_Helicase"/>
</dbReference>
<reference evidence="6" key="1">
    <citation type="journal article" date="2020" name="Nature">
        <title>Giant virus diversity and host interactions through global metagenomics.</title>
        <authorList>
            <person name="Schulz F."/>
            <person name="Roux S."/>
            <person name="Paez-Espino D."/>
            <person name="Jungbluth S."/>
            <person name="Walsh D.A."/>
            <person name="Denef V.J."/>
            <person name="McMahon K.D."/>
            <person name="Konstantinidis K.T."/>
            <person name="Eloe-Fadrosh E.A."/>
            <person name="Kyrpides N.C."/>
            <person name="Woyke T."/>
        </authorList>
    </citation>
    <scope>NUCLEOTIDE SEQUENCE</scope>
    <source>
        <strain evidence="6">GVMAG-M-3300009068-25</strain>
    </source>
</reference>
<dbReference type="InterPro" id="IPR014001">
    <property type="entry name" value="Helicase_ATP-bd"/>
</dbReference>
<evidence type="ECO:0000256" key="1">
    <source>
        <dbReference type="ARBA" id="ARBA00022741"/>
    </source>
</evidence>
<dbReference type="CDD" id="cd17926">
    <property type="entry name" value="DEXHc_RE"/>
    <property type="match status" value="1"/>
</dbReference>
<protein>
    <recommendedName>
        <fullName evidence="5">Helicase ATP-binding domain-containing protein</fullName>
    </recommendedName>
</protein>
<evidence type="ECO:0000313" key="6">
    <source>
        <dbReference type="EMBL" id="QHT30082.1"/>
    </source>
</evidence>
<keyword evidence="3" id="KW-0347">Helicase</keyword>
<dbReference type="InterPro" id="IPR006935">
    <property type="entry name" value="Helicase/UvrB_N"/>
</dbReference>
<dbReference type="CDD" id="cd18785">
    <property type="entry name" value="SF2_C"/>
    <property type="match status" value="1"/>
</dbReference>
<dbReference type="GO" id="GO:0005524">
    <property type="term" value="F:ATP binding"/>
    <property type="evidence" value="ECO:0007669"/>
    <property type="project" value="UniProtKB-KW"/>
</dbReference>
<dbReference type="AlphaFoldDB" id="A0A6C0EN10"/>